<feature type="transmembrane region" description="Helical" evidence="7">
    <location>
        <begin position="54"/>
        <end position="74"/>
    </location>
</feature>
<dbReference type="EMBL" id="JBFPJR010000001">
    <property type="protein sequence ID" value="MEX0426111.1"/>
    <property type="molecule type" value="Genomic_DNA"/>
</dbReference>
<dbReference type="InterPro" id="IPR020846">
    <property type="entry name" value="MFS_dom"/>
</dbReference>
<feature type="transmembrane region" description="Helical" evidence="7">
    <location>
        <begin position="369"/>
        <end position="390"/>
    </location>
</feature>
<protein>
    <submittedName>
        <fullName evidence="9">MFS transporter</fullName>
    </submittedName>
</protein>
<dbReference type="PROSITE" id="PS50850">
    <property type="entry name" value="MFS"/>
    <property type="match status" value="1"/>
</dbReference>
<dbReference type="PANTHER" id="PTHR43045:SF1">
    <property type="entry name" value="SHIKIMATE TRANSPORTER"/>
    <property type="match status" value="1"/>
</dbReference>
<keyword evidence="4 7" id="KW-0812">Transmembrane</keyword>
<comment type="caution">
    <text evidence="9">The sequence shown here is derived from an EMBL/GenBank/DDBJ whole genome shotgun (WGS) entry which is preliminary data.</text>
</comment>
<comment type="subcellular location">
    <subcellularLocation>
        <location evidence="1">Cell membrane</location>
        <topology evidence="1">Multi-pass membrane protein</topology>
    </subcellularLocation>
</comment>
<dbReference type="SUPFAM" id="SSF103473">
    <property type="entry name" value="MFS general substrate transporter"/>
    <property type="match status" value="1"/>
</dbReference>
<evidence type="ECO:0000259" key="8">
    <source>
        <dbReference type="PROSITE" id="PS50850"/>
    </source>
</evidence>
<feature type="transmembrane region" description="Helical" evidence="7">
    <location>
        <begin position="396"/>
        <end position="417"/>
    </location>
</feature>
<evidence type="ECO:0000313" key="9">
    <source>
        <dbReference type="EMBL" id="MEX0426111.1"/>
    </source>
</evidence>
<evidence type="ECO:0000256" key="7">
    <source>
        <dbReference type="SAM" id="Phobius"/>
    </source>
</evidence>
<keyword evidence="6 7" id="KW-0472">Membrane</keyword>
<sequence length="448" mass="47315">MTSARKTPSIPTLVAASSIGTAIEWYDYYIFGTAAALVFGTVFFPHYSAVAGTLASFATYAVGFVARPIGAAVVGHYGDRLGRKSMLVLTLLVTGGSTFLIGVVPTYAKIGLAAPLLLVLLRLIQGFAVGGEWGGAVLISSEHASPRRRAFYGSFAQFGVPLGVLTSNLAFLIVSRLNDDSFTSWGWRIPFLLSAVLVAVGFVVRRKVDDGREFTELKESEKVSKLPFADLVKRQPRNLVFGGLAAIAPPLVGYTVMIYMLTYGTAVVGYNRTTLLTLILLSTGVWILAIVGCAMLSDRYDAKAVYVAGVITAIVWPFPMFALVNSGNTGAACLAFMVAAIVQGIMAGAQGGLFTEIFHPEVRYSAISVAYQFGGMVGGAVTPLLATALYDNYHSSTPIVIYMIIGGFVSLVGVLGLKRIAPTRAAAAVPGPRGEAATVVAGKRAIRD</sequence>
<feature type="domain" description="Major facilitator superfamily (MFS) profile" evidence="8">
    <location>
        <begin position="13"/>
        <end position="424"/>
    </location>
</feature>
<feature type="transmembrane region" description="Helical" evidence="7">
    <location>
        <begin position="329"/>
        <end position="349"/>
    </location>
</feature>
<evidence type="ECO:0000313" key="10">
    <source>
        <dbReference type="Proteomes" id="UP001556631"/>
    </source>
</evidence>
<feature type="transmembrane region" description="Helical" evidence="7">
    <location>
        <begin position="28"/>
        <end position="48"/>
    </location>
</feature>
<feature type="transmembrane region" description="Helical" evidence="7">
    <location>
        <begin position="151"/>
        <end position="173"/>
    </location>
</feature>
<gene>
    <name evidence="9" type="ORF">AB3X52_00650</name>
</gene>
<dbReference type="InterPro" id="IPR036259">
    <property type="entry name" value="MFS_trans_sf"/>
</dbReference>
<evidence type="ECO:0000256" key="4">
    <source>
        <dbReference type="ARBA" id="ARBA00022692"/>
    </source>
</evidence>
<evidence type="ECO:0000256" key="2">
    <source>
        <dbReference type="ARBA" id="ARBA00022448"/>
    </source>
</evidence>
<feature type="transmembrane region" description="Helical" evidence="7">
    <location>
        <begin position="114"/>
        <end position="139"/>
    </location>
</feature>
<dbReference type="CDD" id="cd17369">
    <property type="entry name" value="MFS_ShiA_like"/>
    <property type="match status" value="1"/>
</dbReference>
<dbReference type="InterPro" id="IPR011701">
    <property type="entry name" value="MFS"/>
</dbReference>
<keyword evidence="5 7" id="KW-1133">Transmembrane helix</keyword>
<feature type="transmembrane region" description="Helical" evidence="7">
    <location>
        <begin position="304"/>
        <end position="323"/>
    </location>
</feature>
<dbReference type="Pfam" id="PF07690">
    <property type="entry name" value="MFS_1"/>
    <property type="match status" value="1"/>
</dbReference>
<feature type="transmembrane region" description="Helical" evidence="7">
    <location>
        <begin position="185"/>
        <end position="204"/>
    </location>
</feature>
<evidence type="ECO:0000256" key="6">
    <source>
        <dbReference type="ARBA" id="ARBA00023136"/>
    </source>
</evidence>
<keyword evidence="10" id="KW-1185">Reference proteome</keyword>
<keyword evidence="3" id="KW-1003">Cell membrane</keyword>
<accession>A0ABV3ST48</accession>
<dbReference type="Proteomes" id="UP001556631">
    <property type="component" value="Unassembled WGS sequence"/>
</dbReference>
<proteinExistence type="predicted"/>
<feature type="transmembrane region" description="Helical" evidence="7">
    <location>
        <begin position="274"/>
        <end position="297"/>
    </location>
</feature>
<evidence type="ECO:0000256" key="5">
    <source>
        <dbReference type="ARBA" id="ARBA00022989"/>
    </source>
</evidence>
<feature type="transmembrane region" description="Helical" evidence="7">
    <location>
        <begin position="86"/>
        <end position="108"/>
    </location>
</feature>
<reference evidence="9 10" key="1">
    <citation type="submission" date="2024-07" db="EMBL/GenBank/DDBJ databases">
        <authorList>
            <person name="Lee S."/>
            <person name="Kang M."/>
        </authorList>
    </citation>
    <scope>NUCLEOTIDE SEQUENCE [LARGE SCALE GENOMIC DNA]</scope>
    <source>
        <strain evidence="9 10">DS6</strain>
    </source>
</reference>
<dbReference type="RefSeq" id="WP_367990744.1">
    <property type="nucleotide sequence ID" value="NZ_JBFPJR010000001.1"/>
</dbReference>
<keyword evidence="2" id="KW-0813">Transport</keyword>
<dbReference type="PROSITE" id="PS00217">
    <property type="entry name" value="SUGAR_TRANSPORT_2"/>
    <property type="match status" value="1"/>
</dbReference>
<dbReference type="Gene3D" id="1.20.1250.20">
    <property type="entry name" value="MFS general substrate transporter like domains"/>
    <property type="match status" value="2"/>
</dbReference>
<dbReference type="InterPro" id="IPR005829">
    <property type="entry name" value="Sugar_transporter_CS"/>
</dbReference>
<feature type="transmembrane region" description="Helical" evidence="7">
    <location>
        <begin position="239"/>
        <end position="262"/>
    </location>
</feature>
<evidence type="ECO:0000256" key="1">
    <source>
        <dbReference type="ARBA" id="ARBA00004651"/>
    </source>
</evidence>
<organism evidence="9 10">
    <name type="scientific">Nocardioides eburneus</name>
    <dbReference type="NCBI Taxonomy" id="3231482"/>
    <lineage>
        <taxon>Bacteria</taxon>
        <taxon>Bacillati</taxon>
        <taxon>Actinomycetota</taxon>
        <taxon>Actinomycetes</taxon>
        <taxon>Propionibacteriales</taxon>
        <taxon>Nocardioidaceae</taxon>
        <taxon>Nocardioides</taxon>
    </lineage>
</organism>
<dbReference type="PANTHER" id="PTHR43045">
    <property type="entry name" value="SHIKIMATE TRANSPORTER"/>
    <property type="match status" value="1"/>
</dbReference>
<evidence type="ECO:0000256" key="3">
    <source>
        <dbReference type="ARBA" id="ARBA00022475"/>
    </source>
</evidence>
<name>A0ABV3ST48_9ACTN</name>